<proteinExistence type="inferred from homology"/>
<dbReference type="InterPro" id="IPR003593">
    <property type="entry name" value="AAA+_ATPase"/>
</dbReference>
<dbReference type="SUPFAM" id="SSF52540">
    <property type="entry name" value="P-loop containing nucleoside triphosphate hydrolases"/>
    <property type="match status" value="1"/>
</dbReference>
<reference evidence="10 11" key="1">
    <citation type="journal article" date="2015" name="Genome Announc.">
        <title>Expanding the biotechnology potential of lactobacilli through comparative genomics of 213 strains and associated genera.</title>
        <authorList>
            <person name="Sun Z."/>
            <person name="Harris H.M."/>
            <person name="McCann A."/>
            <person name="Guo C."/>
            <person name="Argimon S."/>
            <person name="Zhang W."/>
            <person name="Yang X."/>
            <person name="Jeffery I.B."/>
            <person name="Cooney J.C."/>
            <person name="Kagawa T.F."/>
            <person name="Liu W."/>
            <person name="Song Y."/>
            <person name="Salvetti E."/>
            <person name="Wrobel A."/>
            <person name="Rasinkangas P."/>
            <person name="Parkhill J."/>
            <person name="Rea M.C."/>
            <person name="O'Sullivan O."/>
            <person name="Ritari J."/>
            <person name="Douillard F.P."/>
            <person name="Paul Ross R."/>
            <person name="Yang R."/>
            <person name="Briner A.E."/>
            <person name="Felis G.E."/>
            <person name="de Vos W.M."/>
            <person name="Barrangou R."/>
            <person name="Klaenhammer T.R."/>
            <person name="Caufield P.W."/>
            <person name="Cui Y."/>
            <person name="Zhang H."/>
            <person name="O'Toole P.W."/>
        </authorList>
    </citation>
    <scope>NUCLEOTIDE SEQUENCE [LARGE SCALE GENOMIC DNA]</scope>
    <source>
        <strain evidence="10 11">DSM 19682</strain>
    </source>
</reference>
<dbReference type="Proteomes" id="UP000051248">
    <property type="component" value="Unassembled WGS sequence"/>
</dbReference>
<keyword evidence="8" id="KW-0472">Membrane</keyword>
<dbReference type="GO" id="GO:0005886">
    <property type="term" value="C:plasma membrane"/>
    <property type="evidence" value="ECO:0007669"/>
    <property type="project" value="UniProtKB-SubCell"/>
</dbReference>
<gene>
    <name evidence="10" type="ORF">FD03_GL000898</name>
</gene>
<dbReference type="GO" id="GO:0015424">
    <property type="term" value="F:ABC-type amino acid transporter activity"/>
    <property type="evidence" value="ECO:0007669"/>
    <property type="project" value="InterPro"/>
</dbReference>
<dbReference type="PIRSF" id="PIRSF039085">
    <property type="entry name" value="ABC_ATPase_HisP"/>
    <property type="match status" value="1"/>
</dbReference>
<sequence>MKSFDNEEVLRGVDLTVNRGEVVVVIGPSGSGKSTLLRCLIGLNDITSGEVWIEDDNFTNEVPVSIAARRKMGFVFQHFNLFPNLSVLDNITLSPIKNKIQTVTEAKTIAMELLKKVKLEDKINSAVSSLSGGEKQRIAIARALALSPEIMLFDEPTSALDPETVKDILNIIKKLSDTGMTMVIVTHEMSFAKEIADKVIFMDDGQILEVNSPDKLFNRPQNQRTKDFLNKIIYM</sequence>
<dbReference type="SMART" id="SM00382">
    <property type="entry name" value="AAA"/>
    <property type="match status" value="1"/>
</dbReference>
<dbReference type="InterPro" id="IPR003439">
    <property type="entry name" value="ABC_transporter-like_ATP-bd"/>
</dbReference>
<dbReference type="eggNOG" id="COG1126">
    <property type="taxonomic scope" value="Bacteria"/>
</dbReference>
<accession>A0A0R1KK54</accession>
<protein>
    <recommendedName>
        <fullName evidence="9">ABC transporter domain-containing protein</fullName>
    </recommendedName>
</protein>
<evidence type="ECO:0000313" key="11">
    <source>
        <dbReference type="Proteomes" id="UP000051248"/>
    </source>
</evidence>
<evidence type="ECO:0000259" key="9">
    <source>
        <dbReference type="PROSITE" id="PS50893"/>
    </source>
</evidence>
<dbReference type="InterPro" id="IPR050086">
    <property type="entry name" value="MetN_ABC_transporter-like"/>
</dbReference>
<keyword evidence="5" id="KW-0547">Nucleotide-binding</keyword>
<dbReference type="PANTHER" id="PTHR43166">
    <property type="entry name" value="AMINO ACID IMPORT ATP-BINDING PROTEIN"/>
    <property type="match status" value="1"/>
</dbReference>
<dbReference type="AlphaFoldDB" id="A0A0R1KK54"/>
<evidence type="ECO:0000256" key="7">
    <source>
        <dbReference type="ARBA" id="ARBA00022970"/>
    </source>
</evidence>
<dbReference type="STRING" id="1423775.FD03_GL000898"/>
<keyword evidence="4" id="KW-1003">Cell membrane</keyword>
<evidence type="ECO:0000256" key="3">
    <source>
        <dbReference type="ARBA" id="ARBA00022448"/>
    </source>
</evidence>
<keyword evidence="6" id="KW-0067">ATP-binding</keyword>
<comment type="subcellular location">
    <subcellularLocation>
        <location evidence="1">Cell membrane</location>
        <topology evidence="1">Peripheral membrane protein</topology>
    </subcellularLocation>
</comment>
<name>A0A0R1KK54_9LACO</name>
<dbReference type="InterPro" id="IPR027417">
    <property type="entry name" value="P-loop_NTPase"/>
</dbReference>
<dbReference type="InterPro" id="IPR017871">
    <property type="entry name" value="ABC_transporter-like_CS"/>
</dbReference>
<dbReference type="InterPro" id="IPR030679">
    <property type="entry name" value="ABC_ATPase_HisP-typ"/>
</dbReference>
<evidence type="ECO:0000256" key="5">
    <source>
        <dbReference type="ARBA" id="ARBA00022741"/>
    </source>
</evidence>
<evidence type="ECO:0000256" key="6">
    <source>
        <dbReference type="ARBA" id="ARBA00022840"/>
    </source>
</evidence>
<keyword evidence="7" id="KW-0029">Amino-acid transport</keyword>
<dbReference type="PATRIC" id="fig|1423775.4.peg.924"/>
<comment type="similarity">
    <text evidence="2">Belongs to the ABC transporter superfamily.</text>
</comment>
<evidence type="ECO:0000256" key="1">
    <source>
        <dbReference type="ARBA" id="ARBA00004202"/>
    </source>
</evidence>
<evidence type="ECO:0000256" key="8">
    <source>
        <dbReference type="ARBA" id="ARBA00023136"/>
    </source>
</evidence>
<comment type="caution">
    <text evidence="10">The sequence shown here is derived from an EMBL/GenBank/DDBJ whole genome shotgun (WGS) entry which is preliminary data.</text>
</comment>
<keyword evidence="11" id="KW-1185">Reference proteome</keyword>
<evidence type="ECO:0000256" key="4">
    <source>
        <dbReference type="ARBA" id="ARBA00022475"/>
    </source>
</evidence>
<dbReference type="PROSITE" id="PS00211">
    <property type="entry name" value="ABC_TRANSPORTER_1"/>
    <property type="match status" value="1"/>
</dbReference>
<keyword evidence="3" id="KW-0813">Transport</keyword>
<evidence type="ECO:0000313" key="10">
    <source>
        <dbReference type="EMBL" id="KRK81305.1"/>
    </source>
</evidence>
<dbReference type="Gene3D" id="3.40.50.300">
    <property type="entry name" value="P-loop containing nucleotide triphosphate hydrolases"/>
    <property type="match status" value="1"/>
</dbReference>
<dbReference type="PROSITE" id="PS50893">
    <property type="entry name" value="ABC_TRANSPORTER_2"/>
    <property type="match status" value="1"/>
</dbReference>
<dbReference type="EMBL" id="AZDZ01000001">
    <property type="protein sequence ID" value="KRK81305.1"/>
    <property type="molecule type" value="Genomic_DNA"/>
</dbReference>
<dbReference type="GO" id="GO:0005524">
    <property type="term" value="F:ATP binding"/>
    <property type="evidence" value="ECO:0007669"/>
    <property type="project" value="UniProtKB-KW"/>
</dbReference>
<dbReference type="Pfam" id="PF00005">
    <property type="entry name" value="ABC_tran"/>
    <property type="match status" value="1"/>
</dbReference>
<evidence type="ECO:0000256" key="2">
    <source>
        <dbReference type="ARBA" id="ARBA00005417"/>
    </source>
</evidence>
<dbReference type="GO" id="GO:0016887">
    <property type="term" value="F:ATP hydrolysis activity"/>
    <property type="evidence" value="ECO:0007669"/>
    <property type="project" value="InterPro"/>
</dbReference>
<dbReference type="PANTHER" id="PTHR43166:SF9">
    <property type="entry name" value="GLUTAMATE_ASPARTATE IMPORT ATP-BINDING PROTEIN GLTL"/>
    <property type="match status" value="1"/>
</dbReference>
<feature type="domain" description="ABC transporter" evidence="9">
    <location>
        <begin position="1"/>
        <end position="229"/>
    </location>
</feature>
<organism evidence="10 11">
    <name type="scientific">Companilactobacillus nodensis DSM 19682 = JCM 14932 = NBRC 107160</name>
    <dbReference type="NCBI Taxonomy" id="1423775"/>
    <lineage>
        <taxon>Bacteria</taxon>
        <taxon>Bacillati</taxon>
        <taxon>Bacillota</taxon>
        <taxon>Bacilli</taxon>
        <taxon>Lactobacillales</taxon>
        <taxon>Lactobacillaceae</taxon>
        <taxon>Companilactobacillus</taxon>
    </lineage>
</organism>